<proteinExistence type="predicted"/>
<sequence>MNKGLITEYLSTYANTPIEYGTVDCHIMALTVIDMIIGTQYKDEIYQKYKSASGGRKYAKNNCKYPTLKKLCEDKGELVDTPRDGDILLANDHCTVFWRDKVIVLNDEKVFKVQRYSQEDNNYKVYRFTEE</sequence>
<evidence type="ECO:0000313" key="2">
    <source>
        <dbReference type="EMBL" id="MTF90156.1"/>
    </source>
</evidence>
<accession>A0A6G2BPJ7</accession>
<evidence type="ECO:0000259" key="1">
    <source>
        <dbReference type="Pfam" id="PF22262"/>
    </source>
</evidence>
<gene>
    <name evidence="2" type="ORF">GJD85_08065</name>
</gene>
<dbReference type="AlphaFoldDB" id="A0A6G2BPJ7"/>
<comment type="caution">
    <text evidence="2">The sequence shown here is derived from an EMBL/GenBank/DDBJ whole genome shotgun (WGS) entry which is preliminary data.</text>
</comment>
<dbReference type="Pfam" id="PF22262">
    <property type="entry name" value="DUF6950"/>
    <property type="match status" value="1"/>
</dbReference>
<protein>
    <recommendedName>
        <fullName evidence="1">DUF6950 domain-containing protein</fullName>
    </recommendedName>
</protein>
<reference evidence="2" key="1">
    <citation type="journal article" date="2019" name="PLoS ONE">
        <title>Whole genome sequencing snapshot of multi-drug resistant Klebsiella pneumoniae strains from hospitals and receiving wastewater treatment plants in Southern Romania.</title>
        <authorList>
            <person name="Paraschiv S."/>
            <person name="Surleac M."/>
            <person name="Czobor Barbu I."/>
            <person name="Popa L.I."/>
            <person name="Gheorghe I."/>
            <person name="Otelea D."/>
            <person name="Chifiriuc M.C."/>
        </authorList>
    </citation>
    <scope>NUCLEOTIDE SEQUENCE</scope>
    <source>
        <strain evidence="2">RADAR41</strain>
    </source>
</reference>
<organism evidence="2">
    <name type="scientific">Klebsiella pneumoniae</name>
    <dbReference type="NCBI Taxonomy" id="573"/>
    <lineage>
        <taxon>Bacteria</taxon>
        <taxon>Pseudomonadati</taxon>
        <taxon>Pseudomonadota</taxon>
        <taxon>Gammaproteobacteria</taxon>
        <taxon>Enterobacterales</taxon>
        <taxon>Enterobacteriaceae</taxon>
        <taxon>Klebsiella/Raoultella group</taxon>
        <taxon>Klebsiella</taxon>
        <taxon>Klebsiella pneumoniae complex</taxon>
    </lineage>
</organism>
<dbReference type="RefSeq" id="WP_153594634.1">
    <property type="nucleotide sequence ID" value="NZ_JAGKXQ010000118.1"/>
</dbReference>
<dbReference type="InterPro" id="IPR053802">
    <property type="entry name" value="DUF6950"/>
</dbReference>
<name>A0A6G2BPJ7_KLEPN</name>
<feature type="domain" description="DUF6950" evidence="1">
    <location>
        <begin position="7"/>
        <end position="114"/>
    </location>
</feature>
<dbReference type="EMBL" id="WMIM01000004">
    <property type="protein sequence ID" value="MTF90156.1"/>
    <property type="molecule type" value="Genomic_DNA"/>
</dbReference>